<proteinExistence type="predicted"/>
<organism evidence="1 2">
    <name type="scientific">Rhizoctonia solani</name>
    <dbReference type="NCBI Taxonomy" id="456999"/>
    <lineage>
        <taxon>Eukaryota</taxon>
        <taxon>Fungi</taxon>
        <taxon>Dikarya</taxon>
        <taxon>Basidiomycota</taxon>
        <taxon>Agaricomycotina</taxon>
        <taxon>Agaricomycetes</taxon>
        <taxon>Cantharellales</taxon>
        <taxon>Ceratobasidiaceae</taxon>
        <taxon>Rhizoctonia</taxon>
    </lineage>
</organism>
<comment type="caution">
    <text evidence="1">The sequence shown here is derived from an EMBL/GenBank/DDBJ whole genome shotgun (WGS) entry which is preliminary data.</text>
</comment>
<dbReference type="Proteomes" id="UP000663861">
    <property type="component" value="Unassembled WGS sequence"/>
</dbReference>
<gene>
    <name evidence="1" type="ORF">RDB_LOCUS139248</name>
</gene>
<evidence type="ECO:0000313" key="2">
    <source>
        <dbReference type="Proteomes" id="UP000663861"/>
    </source>
</evidence>
<accession>A0A8H3HAB6</accession>
<dbReference type="EMBL" id="CAJMWY010003949">
    <property type="protein sequence ID" value="CAE6511676.1"/>
    <property type="molecule type" value="Genomic_DNA"/>
</dbReference>
<feature type="non-terminal residue" evidence="1">
    <location>
        <position position="1"/>
    </location>
</feature>
<reference evidence="1" key="1">
    <citation type="submission" date="2021-01" db="EMBL/GenBank/DDBJ databases">
        <authorList>
            <person name="Kaushik A."/>
        </authorList>
    </citation>
    <scope>NUCLEOTIDE SEQUENCE</scope>
    <source>
        <strain evidence="1">AG4-RS23</strain>
    </source>
</reference>
<dbReference type="AlphaFoldDB" id="A0A8H3HAB6"/>
<evidence type="ECO:0000313" key="1">
    <source>
        <dbReference type="EMBL" id="CAE6511676.1"/>
    </source>
</evidence>
<name>A0A8H3HAB6_9AGAM</name>
<sequence>TLLAVLNARSHENLNTATLDEQESGLARHKDGLHNDVSETTSFQGSLRIGKLSLKVPPKLHGAGIPIKVFVQKLSLKVPPKLHGAGIPIKVFVQKETHVIGIPENNVNFSNPVLQQPDDLDGTESAETKAGGKTTNLFSPGQWTF</sequence>
<protein>
    <submittedName>
        <fullName evidence="1">Uncharacterized protein</fullName>
    </submittedName>
</protein>